<dbReference type="PANTHER" id="PTHR43712:SF2">
    <property type="entry name" value="O-METHYLTRANSFERASE CICE"/>
    <property type="match status" value="1"/>
</dbReference>
<evidence type="ECO:0000256" key="3">
    <source>
        <dbReference type="ARBA" id="ARBA00022691"/>
    </source>
</evidence>
<dbReference type="AlphaFoldDB" id="A0AAW0B8F0"/>
<dbReference type="GO" id="GO:0008171">
    <property type="term" value="F:O-methyltransferase activity"/>
    <property type="evidence" value="ECO:0007669"/>
    <property type="project" value="InterPro"/>
</dbReference>
<comment type="caution">
    <text evidence="6">The sequence shown here is derived from an EMBL/GenBank/DDBJ whole genome shotgun (WGS) entry which is preliminary data.</text>
</comment>
<evidence type="ECO:0000256" key="1">
    <source>
        <dbReference type="ARBA" id="ARBA00022603"/>
    </source>
</evidence>
<evidence type="ECO:0000259" key="4">
    <source>
        <dbReference type="Pfam" id="PF00891"/>
    </source>
</evidence>
<dbReference type="Proteomes" id="UP001383192">
    <property type="component" value="Unassembled WGS sequence"/>
</dbReference>
<keyword evidence="3" id="KW-0949">S-adenosyl-L-methionine</keyword>
<dbReference type="CDD" id="cd02440">
    <property type="entry name" value="AdoMet_MTases"/>
    <property type="match status" value="1"/>
</dbReference>
<dbReference type="Pfam" id="PF08100">
    <property type="entry name" value="Dimerisation"/>
    <property type="match status" value="1"/>
</dbReference>
<evidence type="ECO:0000313" key="7">
    <source>
        <dbReference type="Proteomes" id="UP001383192"/>
    </source>
</evidence>
<dbReference type="Pfam" id="PF00891">
    <property type="entry name" value="Methyltransf_2"/>
    <property type="match status" value="1"/>
</dbReference>
<dbReference type="PANTHER" id="PTHR43712">
    <property type="entry name" value="PUTATIVE (AFU_ORTHOLOGUE AFUA_4G14580)-RELATED"/>
    <property type="match status" value="1"/>
</dbReference>
<evidence type="ECO:0000259" key="5">
    <source>
        <dbReference type="Pfam" id="PF08100"/>
    </source>
</evidence>
<feature type="domain" description="O-methyltransferase dimerisation" evidence="5">
    <location>
        <begin position="116"/>
        <end position="192"/>
    </location>
</feature>
<dbReference type="GO" id="GO:0032259">
    <property type="term" value="P:methylation"/>
    <property type="evidence" value="ECO:0007669"/>
    <property type="project" value="UniProtKB-KW"/>
</dbReference>
<keyword evidence="7" id="KW-1185">Reference proteome</keyword>
<accession>A0AAW0B8F0</accession>
<organism evidence="6 7">
    <name type="scientific">Paramarasmius palmivorus</name>
    <dbReference type="NCBI Taxonomy" id="297713"/>
    <lineage>
        <taxon>Eukaryota</taxon>
        <taxon>Fungi</taxon>
        <taxon>Dikarya</taxon>
        <taxon>Basidiomycota</taxon>
        <taxon>Agaricomycotina</taxon>
        <taxon>Agaricomycetes</taxon>
        <taxon>Agaricomycetidae</taxon>
        <taxon>Agaricales</taxon>
        <taxon>Marasmiineae</taxon>
        <taxon>Marasmiaceae</taxon>
        <taxon>Paramarasmius</taxon>
    </lineage>
</organism>
<proteinExistence type="predicted"/>
<dbReference type="PROSITE" id="PS51683">
    <property type="entry name" value="SAM_OMT_II"/>
    <property type="match status" value="1"/>
</dbReference>
<name>A0AAW0B8F0_9AGAR</name>
<dbReference type="InterPro" id="IPR036388">
    <property type="entry name" value="WH-like_DNA-bd_sf"/>
</dbReference>
<feature type="domain" description="O-methyltransferase C-terminal" evidence="4">
    <location>
        <begin position="225"/>
        <end position="446"/>
    </location>
</feature>
<dbReference type="InterPro" id="IPR012967">
    <property type="entry name" value="COMT_dimerisation"/>
</dbReference>
<keyword evidence="2" id="KW-0808">Transferase</keyword>
<dbReference type="Gene3D" id="1.10.10.10">
    <property type="entry name" value="Winged helix-like DNA-binding domain superfamily/Winged helix DNA-binding domain"/>
    <property type="match status" value="1"/>
</dbReference>
<reference evidence="6 7" key="1">
    <citation type="submission" date="2024-01" db="EMBL/GenBank/DDBJ databases">
        <title>A draft genome for a cacao thread blight-causing isolate of Paramarasmius palmivorus.</title>
        <authorList>
            <person name="Baruah I.K."/>
            <person name="Bukari Y."/>
            <person name="Amoako-Attah I."/>
            <person name="Meinhardt L.W."/>
            <person name="Bailey B.A."/>
            <person name="Cohen S.P."/>
        </authorList>
    </citation>
    <scope>NUCLEOTIDE SEQUENCE [LARGE SCALE GENOMIC DNA]</scope>
    <source>
        <strain evidence="6 7">GH-12</strain>
    </source>
</reference>
<dbReference type="InterPro" id="IPR016461">
    <property type="entry name" value="COMT-like"/>
</dbReference>
<dbReference type="InterPro" id="IPR036390">
    <property type="entry name" value="WH_DNA-bd_sf"/>
</dbReference>
<evidence type="ECO:0000256" key="2">
    <source>
        <dbReference type="ARBA" id="ARBA00022679"/>
    </source>
</evidence>
<protein>
    <recommendedName>
        <fullName evidence="8">O-methyltransferase domain-containing protein</fullName>
    </recommendedName>
</protein>
<evidence type="ECO:0000313" key="6">
    <source>
        <dbReference type="EMBL" id="KAK7021288.1"/>
    </source>
</evidence>
<dbReference type="SUPFAM" id="SSF53335">
    <property type="entry name" value="S-adenosyl-L-methionine-dependent methyltransferases"/>
    <property type="match status" value="1"/>
</dbReference>
<dbReference type="GO" id="GO:0046983">
    <property type="term" value="F:protein dimerization activity"/>
    <property type="evidence" value="ECO:0007669"/>
    <property type="project" value="InterPro"/>
</dbReference>
<dbReference type="EMBL" id="JAYKXP010000173">
    <property type="protein sequence ID" value="KAK7021288.1"/>
    <property type="molecule type" value="Genomic_DNA"/>
</dbReference>
<dbReference type="InterPro" id="IPR029063">
    <property type="entry name" value="SAM-dependent_MTases_sf"/>
</dbReference>
<evidence type="ECO:0008006" key="8">
    <source>
        <dbReference type="Google" id="ProtNLM"/>
    </source>
</evidence>
<dbReference type="InterPro" id="IPR001077">
    <property type="entry name" value="COMT_C"/>
</dbReference>
<gene>
    <name evidence="6" type="ORF">VNI00_017463</name>
</gene>
<dbReference type="Gene3D" id="3.40.50.150">
    <property type="entry name" value="Vaccinia Virus protein VP39"/>
    <property type="match status" value="1"/>
</dbReference>
<keyword evidence="1" id="KW-0489">Methyltransferase</keyword>
<sequence>MDVTTGSDYGGAKTSSNSHKYAPLSLHQQTIMETNHLISLTSLITTSVQEVISAYGSAGQNVPTLNTVEPGPFDSLAVDDVPEGLKHAVQVIEAACIQLMYTVSRPGNILLSKAKTHMEVACLSMVLSAGIPDLLANQPEGMDVSELAQVSGFTAGAEKLERVMRFLASKHVFRQVKPGVYAHNRLSMKLVSRDAISDAVAVSQDYSEASARLSQALMMPGGYKQTAFQLAMGYRFFDYYSLPENKDREERFQRSMKGWDEIYGPVGYLCKVYPWSTQAAGTVVCDIGGGTGYVTMGLMKKYPHLKLVIQDSAEVLRMAREFWGSKYPEALEGGRVDFVSFDFFKDAALENCDVYYLKYILHDWNDAECVTILKNVRKAMKPGSRVIVHDVVVRKVFSSDNPSDPDLPSWGSSEVNMYEYDIFMMELLDGKERTLEELVRLGAQSGLEFKEMYPAGDMALVEFSPM</sequence>
<dbReference type="SUPFAM" id="SSF46785">
    <property type="entry name" value="Winged helix' DNA-binding domain"/>
    <property type="match status" value="1"/>
</dbReference>